<dbReference type="InterPro" id="IPR002589">
    <property type="entry name" value="Macro_dom"/>
</dbReference>
<accession>A0AAD8C7V7</accession>
<dbReference type="GO" id="GO:0005737">
    <property type="term" value="C:cytoplasm"/>
    <property type="evidence" value="ECO:0007669"/>
    <property type="project" value="TreeGrafter"/>
</dbReference>
<comment type="caution">
    <text evidence="7">The sequence shown here is derived from an EMBL/GenBank/DDBJ whole genome shotgun (WGS) entry which is preliminary data.</text>
</comment>
<dbReference type="GO" id="GO:0003714">
    <property type="term" value="F:transcription corepressor activity"/>
    <property type="evidence" value="ECO:0007669"/>
    <property type="project" value="TreeGrafter"/>
</dbReference>
<dbReference type="InterPro" id="IPR052056">
    <property type="entry name" value="Mono-ARTD/PARP"/>
</dbReference>
<keyword evidence="2" id="KW-0328">Glycosyltransferase</keyword>
<sequence length="266" mass="30098">MFQIKRDMIYYHHADVTTLPASLCVSTIHISKNLRNGRLSSSILHKAGAGIQTEINTKSTETLQRCHRIVTSSGNLKHKFSQLMFVCLTPWKDDCKEDLYQVVYDSLKHASKENYDTVTLPALGMGGLCYPPYEVAMAMLRAIGRFFADTPRTTVKNIHISVHGVNESILRSFARSSILFSNLCNDKLSEFGYANWFFDVIDNETVARLKENQTAPALPSGQMFQVEVRLNPIITHLDKAFQNAYNEVMVQTLKERNKQGRDCAIS</sequence>
<evidence type="ECO:0000256" key="1">
    <source>
        <dbReference type="ARBA" id="ARBA00004123"/>
    </source>
</evidence>
<evidence type="ECO:0000256" key="2">
    <source>
        <dbReference type="ARBA" id="ARBA00022676"/>
    </source>
</evidence>
<evidence type="ECO:0000313" key="8">
    <source>
        <dbReference type="Proteomes" id="UP001233172"/>
    </source>
</evidence>
<keyword evidence="3" id="KW-0808">Transferase</keyword>
<evidence type="ECO:0000256" key="3">
    <source>
        <dbReference type="ARBA" id="ARBA00022679"/>
    </source>
</evidence>
<proteinExistence type="predicted"/>
<dbReference type="AlphaFoldDB" id="A0AAD8C7V7"/>
<keyword evidence="8" id="KW-1185">Reference proteome</keyword>
<dbReference type="Proteomes" id="UP001233172">
    <property type="component" value="Unassembled WGS sequence"/>
</dbReference>
<dbReference type="PANTHER" id="PTHR14453">
    <property type="entry name" value="PARP/ZINC FINGER CCCH TYPE DOMAIN CONTAINING PROTEIN"/>
    <property type="match status" value="1"/>
</dbReference>
<evidence type="ECO:0000256" key="4">
    <source>
        <dbReference type="ARBA" id="ARBA00023027"/>
    </source>
</evidence>
<gene>
    <name evidence="7" type="ORF">Bpfe_002867</name>
</gene>
<dbReference type="Gene3D" id="3.40.220.10">
    <property type="entry name" value="Leucine Aminopeptidase, subunit E, domain 1"/>
    <property type="match status" value="1"/>
</dbReference>
<dbReference type="EMBL" id="JASAOG010000006">
    <property type="protein sequence ID" value="KAK0068026.1"/>
    <property type="molecule type" value="Genomic_DNA"/>
</dbReference>
<dbReference type="Pfam" id="PF01661">
    <property type="entry name" value="Macro"/>
    <property type="match status" value="1"/>
</dbReference>
<dbReference type="PROSITE" id="PS51154">
    <property type="entry name" value="MACRO"/>
    <property type="match status" value="1"/>
</dbReference>
<reference evidence="7" key="2">
    <citation type="submission" date="2023-04" db="EMBL/GenBank/DDBJ databases">
        <authorList>
            <person name="Bu L."/>
            <person name="Lu L."/>
            <person name="Laidemitt M.R."/>
            <person name="Zhang S.M."/>
            <person name="Mutuku M."/>
            <person name="Mkoji G."/>
            <person name="Steinauer M."/>
            <person name="Loker E.S."/>
        </authorList>
    </citation>
    <scope>NUCLEOTIDE SEQUENCE</scope>
    <source>
        <strain evidence="7">KasaAsao</strain>
        <tissue evidence="7">Whole Snail</tissue>
    </source>
</reference>
<dbReference type="PANTHER" id="PTHR14453:SF67">
    <property type="entry name" value="POLY [ADP-RIBOSE] POLYMERASE"/>
    <property type="match status" value="1"/>
</dbReference>
<organism evidence="7 8">
    <name type="scientific">Biomphalaria pfeifferi</name>
    <name type="common">Bloodfluke planorb</name>
    <name type="synonym">Freshwater snail</name>
    <dbReference type="NCBI Taxonomy" id="112525"/>
    <lineage>
        <taxon>Eukaryota</taxon>
        <taxon>Metazoa</taxon>
        <taxon>Spiralia</taxon>
        <taxon>Lophotrochozoa</taxon>
        <taxon>Mollusca</taxon>
        <taxon>Gastropoda</taxon>
        <taxon>Heterobranchia</taxon>
        <taxon>Euthyneura</taxon>
        <taxon>Panpulmonata</taxon>
        <taxon>Hygrophila</taxon>
        <taxon>Lymnaeoidea</taxon>
        <taxon>Planorbidae</taxon>
        <taxon>Biomphalaria</taxon>
    </lineage>
</organism>
<keyword evidence="5" id="KW-0539">Nucleus</keyword>
<name>A0AAD8C7V7_BIOPF</name>
<dbReference type="GO" id="GO:0005634">
    <property type="term" value="C:nucleus"/>
    <property type="evidence" value="ECO:0007669"/>
    <property type="project" value="UniProtKB-SubCell"/>
</dbReference>
<protein>
    <submittedName>
        <fullName evidence="7">Poly [ADP-ribose] polymerase 14</fullName>
    </submittedName>
</protein>
<comment type="subcellular location">
    <subcellularLocation>
        <location evidence="1">Nucleus</location>
    </subcellularLocation>
</comment>
<evidence type="ECO:0000313" key="7">
    <source>
        <dbReference type="EMBL" id="KAK0068026.1"/>
    </source>
</evidence>
<reference evidence="7" key="1">
    <citation type="journal article" date="2023" name="PLoS Negl. Trop. Dis.">
        <title>A genome sequence for Biomphalaria pfeifferi, the major vector snail for the human-infecting parasite Schistosoma mansoni.</title>
        <authorList>
            <person name="Bu L."/>
            <person name="Lu L."/>
            <person name="Laidemitt M.R."/>
            <person name="Zhang S.M."/>
            <person name="Mutuku M."/>
            <person name="Mkoji G."/>
            <person name="Steinauer M."/>
            <person name="Loker E.S."/>
        </authorList>
    </citation>
    <scope>NUCLEOTIDE SEQUENCE</scope>
    <source>
        <strain evidence="7">KasaAsao</strain>
    </source>
</reference>
<evidence type="ECO:0000256" key="5">
    <source>
        <dbReference type="ARBA" id="ARBA00023242"/>
    </source>
</evidence>
<keyword evidence="4" id="KW-0520">NAD</keyword>
<evidence type="ECO:0000259" key="6">
    <source>
        <dbReference type="PROSITE" id="PS51154"/>
    </source>
</evidence>
<feature type="domain" description="Macro" evidence="6">
    <location>
        <begin position="1"/>
        <end position="181"/>
    </location>
</feature>
<dbReference type="InterPro" id="IPR043472">
    <property type="entry name" value="Macro_dom-like"/>
</dbReference>
<dbReference type="GO" id="GO:0010629">
    <property type="term" value="P:negative regulation of gene expression"/>
    <property type="evidence" value="ECO:0007669"/>
    <property type="project" value="TreeGrafter"/>
</dbReference>
<dbReference type="SUPFAM" id="SSF52949">
    <property type="entry name" value="Macro domain-like"/>
    <property type="match status" value="1"/>
</dbReference>
<dbReference type="GO" id="GO:0016757">
    <property type="term" value="F:glycosyltransferase activity"/>
    <property type="evidence" value="ECO:0007669"/>
    <property type="project" value="UniProtKB-KW"/>
</dbReference>